<feature type="region of interest" description="Disordered" evidence="1">
    <location>
        <begin position="1"/>
        <end position="20"/>
    </location>
</feature>
<evidence type="ECO:0008006" key="5">
    <source>
        <dbReference type="Google" id="ProtNLM"/>
    </source>
</evidence>
<accession>A0A3D3RAB6</accession>
<reference evidence="3 4" key="1">
    <citation type="journal article" date="2018" name="Nat. Biotechnol.">
        <title>A standardized bacterial taxonomy based on genome phylogeny substantially revises the tree of life.</title>
        <authorList>
            <person name="Parks D.H."/>
            <person name="Chuvochina M."/>
            <person name="Waite D.W."/>
            <person name="Rinke C."/>
            <person name="Skarshewski A."/>
            <person name="Chaumeil P.A."/>
            <person name="Hugenholtz P."/>
        </authorList>
    </citation>
    <scope>NUCLEOTIDE SEQUENCE [LARGE SCALE GENOMIC DNA]</scope>
    <source>
        <strain evidence="3">UBA9375</strain>
    </source>
</reference>
<evidence type="ECO:0000256" key="2">
    <source>
        <dbReference type="SAM" id="Phobius"/>
    </source>
</evidence>
<feature type="transmembrane region" description="Helical" evidence="2">
    <location>
        <begin position="58"/>
        <end position="83"/>
    </location>
</feature>
<evidence type="ECO:0000313" key="3">
    <source>
        <dbReference type="EMBL" id="HCO25791.1"/>
    </source>
</evidence>
<dbReference type="AlphaFoldDB" id="A0A3D3RAB6"/>
<gene>
    <name evidence="3" type="ORF">DIT97_23230</name>
</gene>
<evidence type="ECO:0000256" key="1">
    <source>
        <dbReference type="SAM" id="MobiDB-lite"/>
    </source>
</evidence>
<sequence>MVGETMIGQNGTVQSEHKPDMRGDLGDLGADLLSLSELQVELLSVDTRDAVRESFSPTIYLAVGLGLCIGSFPVLLLGCAWWLSSAFELTLASCMLTVAVLSLILASGFFFFAWKGFKKSLRILQRSGTELRSNIDWIKTIISDKHRNRQKTVHRK</sequence>
<organism evidence="3 4">
    <name type="scientific">Gimesia maris</name>
    <dbReference type="NCBI Taxonomy" id="122"/>
    <lineage>
        <taxon>Bacteria</taxon>
        <taxon>Pseudomonadati</taxon>
        <taxon>Planctomycetota</taxon>
        <taxon>Planctomycetia</taxon>
        <taxon>Planctomycetales</taxon>
        <taxon>Planctomycetaceae</taxon>
        <taxon>Gimesia</taxon>
    </lineage>
</organism>
<evidence type="ECO:0000313" key="4">
    <source>
        <dbReference type="Proteomes" id="UP000263642"/>
    </source>
</evidence>
<comment type="caution">
    <text evidence="3">The sequence shown here is derived from an EMBL/GenBank/DDBJ whole genome shotgun (WGS) entry which is preliminary data.</text>
</comment>
<keyword evidence="2" id="KW-1133">Transmembrane helix</keyword>
<protein>
    <recommendedName>
        <fullName evidence="5">Phage holin family protein</fullName>
    </recommendedName>
</protein>
<keyword evidence="2" id="KW-0472">Membrane</keyword>
<proteinExistence type="predicted"/>
<keyword evidence="2" id="KW-0812">Transmembrane</keyword>
<feature type="transmembrane region" description="Helical" evidence="2">
    <location>
        <begin position="89"/>
        <end position="114"/>
    </location>
</feature>
<dbReference type="EMBL" id="DQAY01000138">
    <property type="protein sequence ID" value="HCO25791.1"/>
    <property type="molecule type" value="Genomic_DNA"/>
</dbReference>
<dbReference type="Proteomes" id="UP000263642">
    <property type="component" value="Unassembled WGS sequence"/>
</dbReference>
<name>A0A3D3RAB6_9PLAN</name>
<dbReference type="InterPro" id="IPR009937">
    <property type="entry name" value="Phage_holin_3_6"/>
</dbReference>
<dbReference type="Pfam" id="PF07332">
    <property type="entry name" value="Phage_holin_3_6"/>
    <property type="match status" value="1"/>
</dbReference>